<sequence length="267" mass="29328">MSKISRMESGHRGLNADDVAAMLGLYRVPTAERAEVLELVRHGGDRNWWSVRPGDPESVVSAWGTIRNFEYEATSLSVYQTMFVPGLLQTPDYVAAVADAVASLNPSVDLDALLKQRVERQTLLLSSRQFEFLIEEAVLQRPVGGAEVMYHQLRRIAAVAARPNVNVQVLKVGVGAHAGIDGQFSHLEFADHADLVLCENIGSSSYVEEANIVADAAEVLRRLRKTALPTDESVELIRYTADQWYQHAAVGGSLETEQLDGSALEKE</sequence>
<reference evidence="2 3" key="1">
    <citation type="submission" date="2020-08" db="EMBL/GenBank/DDBJ databases">
        <title>Sequencing the genomes of 1000 actinobacteria strains.</title>
        <authorList>
            <person name="Klenk H.-P."/>
        </authorList>
    </citation>
    <scope>NUCLEOTIDE SEQUENCE [LARGE SCALE GENOMIC DNA]</scope>
    <source>
        <strain evidence="2 3">DSM 45582</strain>
    </source>
</reference>
<accession>A0A840N932</accession>
<evidence type="ECO:0000259" key="1">
    <source>
        <dbReference type="Pfam" id="PF19054"/>
    </source>
</evidence>
<dbReference type="Proteomes" id="UP000580474">
    <property type="component" value="Unassembled WGS sequence"/>
</dbReference>
<name>A0A840N932_9PSEU</name>
<comment type="caution">
    <text evidence="2">The sequence shown here is derived from an EMBL/GenBank/DDBJ whole genome shotgun (WGS) entry which is preliminary data.</text>
</comment>
<gene>
    <name evidence="2" type="ORF">BJ969_001568</name>
</gene>
<dbReference type="EMBL" id="JACHIV010000001">
    <property type="protein sequence ID" value="MBB5068480.1"/>
    <property type="molecule type" value="Genomic_DNA"/>
</dbReference>
<dbReference type="InterPro" id="IPR043917">
    <property type="entry name" value="DUF5753"/>
</dbReference>
<evidence type="ECO:0000313" key="2">
    <source>
        <dbReference type="EMBL" id="MBB5068480.1"/>
    </source>
</evidence>
<proteinExistence type="predicted"/>
<protein>
    <recommendedName>
        <fullName evidence="1">DUF5753 domain-containing protein</fullName>
    </recommendedName>
</protein>
<feature type="domain" description="DUF5753" evidence="1">
    <location>
        <begin position="65"/>
        <end position="238"/>
    </location>
</feature>
<keyword evidence="3" id="KW-1185">Reference proteome</keyword>
<organism evidence="2 3">
    <name type="scientific">Saccharopolyspora gloriosae</name>
    <dbReference type="NCBI Taxonomy" id="455344"/>
    <lineage>
        <taxon>Bacteria</taxon>
        <taxon>Bacillati</taxon>
        <taxon>Actinomycetota</taxon>
        <taxon>Actinomycetes</taxon>
        <taxon>Pseudonocardiales</taxon>
        <taxon>Pseudonocardiaceae</taxon>
        <taxon>Saccharopolyspora</taxon>
    </lineage>
</organism>
<evidence type="ECO:0000313" key="3">
    <source>
        <dbReference type="Proteomes" id="UP000580474"/>
    </source>
</evidence>
<dbReference type="Pfam" id="PF19054">
    <property type="entry name" value="DUF5753"/>
    <property type="match status" value="1"/>
</dbReference>
<dbReference type="AlphaFoldDB" id="A0A840N932"/>